<keyword evidence="4" id="KW-1185">Reference proteome</keyword>
<dbReference type="InterPro" id="IPR043747">
    <property type="entry name" value="DUF5692"/>
</dbReference>
<evidence type="ECO:0000256" key="2">
    <source>
        <dbReference type="SAM" id="SignalP"/>
    </source>
</evidence>
<evidence type="ECO:0000256" key="1">
    <source>
        <dbReference type="SAM" id="Phobius"/>
    </source>
</evidence>
<feature type="transmembrane region" description="Helical" evidence="1">
    <location>
        <begin position="161"/>
        <end position="178"/>
    </location>
</feature>
<dbReference type="RefSeq" id="WP_310471209.1">
    <property type="nucleotide sequence ID" value="NZ_CP136522.1"/>
</dbReference>
<dbReference type="Proteomes" id="UP001529491">
    <property type="component" value="Chromosome"/>
</dbReference>
<evidence type="ECO:0000313" key="3">
    <source>
        <dbReference type="EMBL" id="WOT03583.1"/>
    </source>
</evidence>
<proteinExistence type="predicted"/>
<evidence type="ECO:0000313" key="4">
    <source>
        <dbReference type="Proteomes" id="UP001529491"/>
    </source>
</evidence>
<accession>A0ABZ0JTR5</accession>
<feature type="chain" id="PRO_5045191110" evidence="2">
    <location>
        <begin position="27"/>
        <end position="396"/>
    </location>
</feature>
<protein>
    <submittedName>
        <fullName evidence="3">DUF5692 family protein</fullName>
    </submittedName>
</protein>
<feature type="signal peptide" evidence="2">
    <location>
        <begin position="1"/>
        <end position="26"/>
    </location>
</feature>
<keyword evidence="1" id="KW-1133">Transmembrane helix</keyword>
<feature type="transmembrane region" description="Helical" evidence="1">
    <location>
        <begin position="138"/>
        <end position="156"/>
    </location>
</feature>
<feature type="transmembrane region" description="Helical" evidence="1">
    <location>
        <begin position="273"/>
        <end position="296"/>
    </location>
</feature>
<gene>
    <name evidence="3" type="ORF">RGE70_09425</name>
</gene>
<dbReference type="EMBL" id="CP136522">
    <property type="protein sequence ID" value="WOT03583.1"/>
    <property type="molecule type" value="Genomic_DNA"/>
</dbReference>
<feature type="transmembrane region" description="Helical" evidence="1">
    <location>
        <begin position="358"/>
        <end position="379"/>
    </location>
</feature>
<feature type="transmembrane region" description="Helical" evidence="1">
    <location>
        <begin position="327"/>
        <end position="346"/>
    </location>
</feature>
<keyword evidence="1" id="KW-0812">Transmembrane</keyword>
<feature type="transmembrane region" description="Helical" evidence="1">
    <location>
        <begin position="244"/>
        <end position="261"/>
    </location>
</feature>
<keyword evidence="1" id="KW-0472">Membrane</keyword>
<feature type="transmembrane region" description="Helical" evidence="1">
    <location>
        <begin position="190"/>
        <end position="208"/>
    </location>
</feature>
<dbReference type="Pfam" id="PF18948">
    <property type="entry name" value="DUF5692"/>
    <property type="match status" value="1"/>
</dbReference>
<reference evidence="3 4" key="1">
    <citation type="submission" date="2023-10" db="EMBL/GenBank/DDBJ databases">
        <title>Complete genome sequence of Shewanella sp. DAU334.</title>
        <authorList>
            <person name="Lee Y.-S."/>
            <person name="Jeong H.-R."/>
            <person name="Hwang E.-J."/>
            <person name="Choi Y.-L."/>
            <person name="Kim G.-D."/>
        </authorList>
    </citation>
    <scope>NUCLEOTIDE SEQUENCE [LARGE SCALE GENOMIC DNA]</scope>
    <source>
        <strain evidence="3 4">DAU334</strain>
    </source>
</reference>
<keyword evidence="2" id="KW-0732">Signal</keyword>
<sequence length="396" mass="44708">MKHKLITLFSAMFALMMISIASVANADYSIAHQVESQPLPGQIWQGTRDGKPGEGSLFYRMEFAENNLVSVTKQSGGFNKTENQRWEQTDTGVVITSQAGDEIIDFDGATLTYVDSEEIRFTLADDGFNIHQWYEYRAYGHVLLVLFGLMALNELCRRFKWSNYVIFFILPIALIPLWSSYEITYWFKWVKLYSVVGAAALFTLIRFTKVGDMKWAKFGAAAFLAINITEAVMQDFSMGNLANILNAIGGVLSIITLAGWAKIFSDKSKEQDMIWPAMTTFWIIAYDVWNIVFVYLNFPGSATAQLMVLISATLPALFIKKGTWLQARAFTLAGSFMYYFSCPFMYESNVVPMPRNDELMLAAGAASFIINSAYAYVFFSKRYTNSRLMAGTYPNS</sequence>
<organism evidence="3 4">
    <name type="scientific">Shewanella youngdeokensis</name>
    <dbReference type="NCBI Taxonomy" id="2999068"/>
    <lineage>
        <taxon>Bacteria</taxon>
        <taxon>Pseudomonadati</taxon>
        <taxon>Pseudomonadota</taxon>
        <taxon>Gammaproteobacteria</taxon>
        <taxon>Alteromonadales</taxon>
        <taxon>Shewanellaceae</taxon>
        <taxon>Shewanella</taxon>
    </lineage>
</organism>
<name>A0ABZ0JTR5_9GAMM</name>